<proteinExistence type="predicted"/>
<organism evidence="1 2">
    <name type="scientific">Nonomuraea maheshkhaliensis</name>
    <dbReference type="NCBI Taxonomy" id="419590"/>
    <lineage>
        <taxon>Bacteria</taxon>
        <taxon>Bacillati</taxon>
        <taxon>Actinomycetota</taxon>
        <taxon>Actinomycetes</taxon>
        <taxon>Streptosporangiales</taxon>
        <taxon>Streptosporangiaceae</taxon>
        <taxon>Nonomuraea</taxon>
    </lineage>
</organism>
<dbReference type="RefSeq" id="WP_346103419.1">
    <property type="nucleotide sequence ID" value="NZ_BAAAMU010000011.1"/>
</dbReference>
<protein>
    <submittedName>
        <fullName evidence="1">Uncharacterized protein</fullName>
    </submittedName>
</protein>
<dbReference type="EMBL" id="BAAAMU010000011">
    <property type="protein sequence ID" value="GAA1623581.1"/>
    <property type="molecule type" value="Genomic_DNA"/>
</dbReference>
<sequence length="411" mass="44849">MLQSTISNEGRTYTNLLPVIVSSGAYQLPEGTTHWGLRSVHRDPETGARYSRLGFPYPEPGHWVTAPGPIAPGNRSACPRAEGDGLCLATNDIDLAQVDSDGEALLWSSAPIWKAISSSGIPANHLLLVAYSRSDILGGDYTRGKLRVRRMFIVADIDGLALITDHGTGAEVAGLNLQIEPTWSGGYLDQALMAGATLAEYTAAHRDRIELSAYASARAAGLTDHEIRALQPSQLLFLLSLIEAGASIEQGQAALAANVDPDWYEEALDANIDHADILDAHKRAGYRWDDQQKYIYILGRIHAVNHSRSCRAATIRIHARLYNAVRQAGASDRRVRAAHKAGIDLYTYARLLRAKTTHRQIFTALDANIPIKPYVYNRCNGVSDETIHAAHRAGENLWYLSAPAASDEPPF</sequence>
<comment type="caution">
    <text evidence="1">The sequence shown here is derived from an EMBL/GenBank/DDBJ whole genome shotgun (WGS) entry which is preliminary data.</text>
</comment>
<keyword evidence="2" id="KW-1185">Reference proteome</keyword>
<dbReference type="Proteomes" id="UP001500064">
    <property type="component" value="Unassembled WGS sequence"/>
</dbReference>
<reference evidence="1 2" key="1">
    <citation type="journal article" date="2019" name="Int. J. Syst. Evol. Microbiol.">
        <title>The Global Catalogue of Microorganisms (GCM) 10K type strain sequencing project: providing services to taxonomists for standard genome sequencing and annotation.</title>
        <authorList>
            <consortium name="The Broad Institute Genomics Platform"/>
            <consortium name="The Broad Institute Genome Sequencing Center for Infectious Disease"/>
            <person name="Wu L."/>
            <person name="Ma J."/>
        </authorList>
    </citation>
    <scope>NUCLEOTIDE SEQUENCE [LARGE SCALE GENOMIC DNA]</scope>
    <source>
        <strain evidence="1 2">JCM 13929</strain>
    </source>
</reference>
<accession>A0ABN2EZP6</accession>
<gene>
    <name evidence="1" type="ORF">GCM10009733_020260</name>
</gene>
<evidence type="ECO:0000313" key="1">
    <source>
        <dbReference type="EMBL" id="GAA1623581.1"/>
    </source>
</evidence>
<name>A0ABN2EZP6_9ACTN</name>
<evidence type="ECO:0000313" key="2">
    <source>
        <dbReference type="Proteomes" id="UP001500064"/>
    </source>
</evidence>